<dbReference type="Pfam" id="PF23465">
    <property type="entry name" value="DUF7131"/>
    <property type="match status" value="1"/>
</dbReference>
<dbReference type="OrthoDB" id="431378at2759"/>
<evidence type="ECO:0000259" key="2">
    <source>
        <dbReference type="PROSITE" id="PS51043"/>
    </source>
</evidence>
<dbReference type="SMART" id="SM01127">
    <property type="entry name" value="DDHD"/>
    <property type="match status" value="1"/>
</dbReference>
<feature type="compositionally biased region" description="Basic and acidic residues" evidence="1">
    <location>
        <begin position="373"/>
        <end position="383"/>
    </location>
</feature>
<evidence type="ECO:0000313" key="3">
    <source>
        <dbReference type="EMBL" id="KAA6413064.1"/>
    </source>
</evidence>
<evidence type="ECO:0000256" key="1">
    <source>
        <dbReference type="SAM" id="MobiDB-lite"/>
    </source>
</evidence>
<dbReference type="InterPro" id="IPR055555">
    <property type="entry name" value="PA-PLA1_DUF7131"/>
</dbReference>
<dbReference type="Pfam" id="PF02862">
    <property type="entry name" value="DDHD"/>
    <property type="match status" value="1"/>
</dbReference>
<feature type="compositionally biased region" description="Basic and acidic residues" evidence="1">
    <location>
        <begin position="246"/>
        <end position="255"/>
    </location>
</feature>
<reference evidence="3 4" key="1">
    <citation type="submission" date="2019-09" db="EMBL/GenBank/DDBJ databases">
        <title>The hologenome of the rock-dwelling lichen Lasallia pustulata.</title>
        <authorList>
            <person name="Greshake Tzovaras B."/>
            <person name="Segers F."/>
            <person name="Bicker A."/>
            <person name="Dal Grande F."/>
            <person name="Otte J."/>
            <person name="Hankeln T."/>
            <person name="Schmitt I."/>
            <person name="Ebersberger I."/>
        </authorList>
    </citation>
    <scope>NUCLEOTIDE SEQUENCE [LARGE SCALE GENOMIC DNA]</scope>
    <source>
        <strain evidence="3">A1-1</strain>
    </source>
</reference>
<feature type="region of interest" description="Disordered" evidence="1">
    <location>
        <begin position="333"/>
        <end position="391"/>
    </location>
</feature>
<protein>
    <recommendedName>
        <fullName evidence="2">DDHD domain-containing protein</fullName>
    </recommendedName>
</protein>
<dbReference type="Proteomes" id="UP000324767">
    <property type="component" value="Unassembled WGS sequence"/>
</dbReference>
<dbReference type="InterPro" id="IPR058055">
    <property type="entry name" value="PA-PLA1"/>
</dbReference>
<dbReference type="Pfam" id="PF23463">
    <property type="entry name" value="WWE_2"/>
    <property type="match status" value="1"/>
</dbReference>
<dbReference type="PANTHER" id="PTHR23509:SF10">
    <property type="entry name" value="LD21067P"/>
    <property type="match status" value="1"/>
</dbReference>
<name>A0A5M8PVL2_9LECA</name>
<dbReference type="GO" id="GO:0004620">
    <property type="term" value="F:phospholipase activity"/>
    <property type="evidence" value="ECO:0007669"/>
    <property type="project" value="TreeGrafter"/>
</dbReference>
<organism evidence="3 4">
    <name type="scientific">Lasallia pustulata</name>
    <dbReference type="NCBI Taxonomy" id="136370"/>
    <lineage>
        <taxon>Eukaryota</taxon>
        <taxon>Fungi</taxon>
        <taxon>Dikarya</taxon>
        <taxon>Ascomycota</taxon>
        <taxon>Pezizomycotina</taxon>
        <taxon>Lecanoromycetes</taxon>
        <taxon>OSLEUM clade</taxon>
        <taxon>Umbilicariomycetidae</taxon>
        <taxon>Umbilicariales</taxon>
        <taxon>Umbilicariaceae</taxon>
        <taxon>Lasallia</taxon>
    </lineage>
</organism>
<feature type="region of interest" description="Disordered" evidence="1">
    <location>
        <begin position="863"/>
        <end position="883"/>
    </location>
</feature>
<dbReference type="PANTHER" id="PTHR23509">
    <property type="entry name" value="PA-PL1 PHOSPHOLIPASE FAMILY"/>
    <property type="match status" value="1"/>
</dbReference>
<dbReference type="GO" id="GO:0046872">
    <property type="term" value="F:metal ion binding"/>
    <property type="evidence" value="ECO:0007669"/>
    <property type="project" value="InterPro"/>
</dbReference>
<feature type="region of interest" description="Disordered" evidence="1">
    <location>
        <begin position="1"/>
        <end position="24"/>
    </location>
</feature>
<feature type="compositionally biased region" description="Basic and acidic residues" evidence="1">
    <location>
        <begin position="335"/>
        <end position="365"/>
    </location>
</feature>
<feature type="region of interest" description="Disordered" evidence="1">
    <location>
        <begin position="404"/>
        <end position="432"/>
    </location>
</feature>
<gene>
    <name evidence="3" type="ORF">FRX48_02808</name>
</gene>
<feature type="compositionally biased region" description="Basic and acidic residues" evidence="1">
    <location>
        <begin position="412"/>
        <end position="426"/>
    </location>
</feature>
<dbReference type="InterPro" id="IPR057826">
    <property type="entry name" value="WWE_C20G8.02"/>
</dbReference>
<feature type="domain" description="DDHD" evidence="2">
    <location>
        <begin position="658"/>
        <end position="984"/>
    </location>
</feature>
<evidence type="ECO:0000313" key="4">
    <source>
        <dbReference type="Proteomes" id="UP000324767"/>
    </source>
</evidence>
<dbReference type="InterPro" id="IPR004177">
    <property type="entry name" value="DDHD_dom"/>
</dbReference>
<feature type="compositionally biased region" description="Basic and acidic residues" evidence="1">
    <location>
        <begin position="863"/>
        <end position="881"/>
    </location>
</feature>
<dbReference type="PROSITE" id="PS51043">
    <property type="entry name" value="DDHD"/>
    <property type="match status" value="1"/>
</dbReference>
<comment type="caution">
    <text evidence="3">The sequence shown here is derived from an EMBL/GenBank/DDBJ whole genome shotgun (WGS) entry which is preliminary data.</text>
</comment>
<accession>A0A5M8PVL2</accession>
<proteinExistence type="predicted"/>
<dbReference type="EMBL" id="VXIT01000004">
    <property type="protein sequence ID" value="KAA6413064.1"/>
    <property type="molecule type" value="Genomic_DNA"/>
</dbReference>
<sequence length="991" mass="110059">MEGGRYTAEGLGKQQGGDHVVNPRNRFSLRDYPEDCPSLNVRWYYAVDVPKRKPLALGQPPVGVKPTPLPKKFVAFSPRDSRAIESAFQKLADEEDEAVRKESSIADFGGSRAHAISEVGSKNNTSIDDSTGKEQGGSVKVPVNEDFLFDVDVENRELAPTYWLGPIYACTRGSWFYQEGSSLRPCDENLATQLEEGYLKIKPWRYEPPAAQRSVSQARPRPTSLKPDHDLGRLDGSSGSKPHRKLSADDLRGRSAADMPIPSATPTANPGKLQLESHRLFGAYMNSVVTYQDSTVAWLLTDDFLSRMSSTVYQRFAGGGHLGGVKVVRGYLDSNKPKDGKGEAQDSVKKEALERRRSSSADDKQMLGSPNTHDTHTVDKEIEQSPEANSEFRRSALERQMSNFIASPDAEDPAKQEEEVRKRDEKEIQDDYQDVDGQDQGREIEHLILITHGIGQRLGMRMESVNFIHDVNVLRKTLKSVYQSSPDLQALNSEVDRLPKNCRVQVLPVVWRHLLDFPKQSRKQNRKEQDLTDMDLEDDEDYPSLTDITVDGVPAVRNLITDLALDILLYQSAYREHIAGIVQRECNRIYRLFLQRNPYFRGKVSLIGHSLGSAILFDILSRQKDNPTRSLLDIGHPKQNPSDIGRGSVTHANSDLSLDFDVEDFYCLGSPIGLFQMLKGRTIAGRRSPDANPTQSPLDLDSLDDPFLGSSSTATGASAKRDSNLLSISVSSPRCRQLFNIFHPTDPIAYRIEPLITPAMTALKPQALPYTKKGIFGVQGQGITGIGARVGQSVSGFWSNLTSGVASSLLNRSLGLTGEDRPMSVQSTISPQPQPATETLLSVGVGTNTFRGSVLLAEDLADNAKKAQPTDEARGEGHAVEHPPVLIDGEIETLYAGFQKRRRSQQSDEEKHLGSSPEWQDAEDRAKRLRREEAKVRALNSNGRVDYSIQEGVFDISLIASIASHLSYWADEDVSHFMISQLLSRQRVMRR</sequence>
<feature type="region of interest" description="Disordered" evidence="1">
    <location>
        <begin position="210"/>
        <end position="271"/>
    </location>
</feature>
<feature type="region of interest" description="Disordered" evidence="1">
    <location>
        <begin position="900"/>
        <end position="926"/>
    </location>
</feature>
<dbReference type="GO" id="GO:0005737">
    <property type="term" value="C:cytoplasm"/>
    <property type="evidence" value="ECO:0007669"/>
    <property type="project" value="TreeGrafter"/>
</dbReference>
<dbReference type="AlphaFoldDB" id="A0A5M8PVL2"/>